<dbReference type="Gene3D" id="2.60.120.200">
    <property type="match status" value="3"/>
</dbReference>
<proteinExistence type="predicted"/>
<comment type="caution">
    <text evidence="2">The sequence shown here is derived from an EMBL/GenBank/DDBJ whole genome shotgun (WGS) entry which is preliminary data.</text>
</comment>
<protein>
    <submittedName>
        <fullName evidence="2">Uncharacterized protein</fullName>
    </submittedName>
</protein>
<name>A0A9W7ESB3_9STRA</name>
<dbReference type="OrthoDB" id="203208at2759"/>
<evidence type="ECO:0000313" key="2">
    <source>
        <dbReference type="EMBL" id="GMH88048.1"/>
    </source>
</evidence>
<evidence type="ECO:0000313" key="3">
    <source>
        <dbReference type="Proteomes" id="UP001165085"/>
    </source>
</evidence>
<keyword evidence="3" id="KW-1185">Reference proteome</keyword>
<dbReference type="Pfam" id="PF13385">
    <property type="entry name" value="Laminin_G_3"/>
    <property type="match status" value="3"/>
</dbReference>
<dbReference type="AlphaFoldDB" id="A0A9W7ESB3"/>
<reference evidence="3" key="1">
    <citation type="journal article" date="2023" name="Commun. Biol.">
        <title>Genome analysis of Parmales, the sister group of diatoms, reveals the evolutionary specialization of diatoms from phago-mixotrophs to photoautotrophs.</title>
        <authorList>
            <person name="Ban H."/>
            <person name="Sato S."/>
            <person name="Yoshikawa S."/>
            <person name="Yamada K."/>
            <person name="Nakamura Y."/>
            <person name="Ichinomiya M."/>
            <person name="Sato N."/>
            <person name="Blanc-Mathieu R."/>
            <person name="Endo H."/>
            <person name="Kuwata A."/>
            <person name="Ogata H."/>
        </authorList>
    </citation>
    <scope>NUCLEOTIDE SEQUENCE [LARGE SCALE GENOMIC DNA]</scope>
    <source>
        <strain evidence="3">NIES 3701</strain>
    </source>
</reference>
<dbReference type="EMBL" id="BRXY01000337">
    <property type="protein sequence ID" value="GMH88048.1"/>
    <property type="molecule type" value="Genomic_DNA"/>
</dbReference>
<evidence type="ECO:0000256" key="1">
    <source>
        <dbReference type="SAM" id="MobiDB-lite"/>
    </source>
</evidence>
<dbReference type="Proteomes" id="UP001165085">
    <property type="component" value="Unassembled WGS sequence"/>
</dbReference>
<sequence length="1104" mass="119932">MYLITSQGVIATLYPDLYTGSSDTFRSRRENLDGREKGSLSNESEVASLKAASGVPTMDLSPVPDCLALSPECAPASLLTVPLTTTCTEWKASIGCLENAGAVCTDAERDVIKSYESALCDGDDEGPMLEESGSASAEPKNSKLEVGAEDHLEGVPEESSLLRKSLIPTEDKISSYSASRRLDDAAHHFWDFRGCHNAGAVYDDFATTVDLIAVPMNGATCSADGLSLDGNDDYADITDFEFGGTSSFEVYVKYNSFNNYGMVFDFGNGEGSDNFYLSSNGATSTIEWSVRQGSTYKIIQTSNFDSSTWTHVVATVSGSTMKVYKNGVLAGTKTDGHEPNVLTRANHIIGASNWGGMNYFMDGTIAYLKMWHGVELQQSDVTSLYAPHNTAHHFWDFRGCTSNQIDINGILVGTTTNGHEPNVLTRTHHIIGAANEGGMHYFMDGTIAYLKMWHGVELQQSDVTSLYSPHNTAHHFWDFRGCTTGGSVTDSIAGDLVATPVNGPVCGGDGLRLDGNNDDVDIDDWEWGGTTSIEAYVKYDSFNSWSRVFDFGNGESSDNVFLANSETTSTPHWDIAQGSSTKYLAPEPEWRYIFQIEDDRNLDDLPNSQTDLAAGFSTDNANYIGNTALEALSWTEIEMCAGRRASPSSEPTLDCIPLTEEDATTSVVQVVKCLTGQTSICSGTFWKCHDMNEVDDDGMSVCNLSDTDRPIDWIIPGSTWGMNIYVGAGYAWHAEGYGLSMQPSSSTAEFGAYSCIGSGSSCGVPDGSTTYSGVKDSNIFQVRYKQAGTAPSNFDSSTWTHVVATISGTTMKVYKNGVLAGTKTDGHEPNVLTRTNHIIGAAEWGGMNYFMDGTIAYLKMWHGVELQQSDVTSLYSPHNTAHHFWDFRGCTTGAPVRDSTCSSSCESSSVWYFPMNQNTQYFDAESFTFSAEWTIETWVYPTDLSSSRFWLNFHSSENCILFRTSMFPNTNQWYHMVITYTGGSMTVYRDGVVTTDGIYSSYCGSPSGSLVFANDQDGNVVNDPGQASGHYQSTVAIYNQAKSAEEIQGRAASTEINALDPTLYALWADNTGTDLTGNGNTATLTSASVAGGPSEHSGWKQRLR</sequence>
<organism evidence="2 3">
    <name type="scientific">Triparma strigata</name>
    <dbReference type="NCBI Taxonomy" id="1606541"/>
    <lineage>
        <taxon>Eukaryota</taxon>
        <taxon>Sar</taxon>
        <taxon>Stramenopiles</taxon>
        <taxon>Ochrophyta</taxon>
        <taxon>Bolidophyceae</taxon>
        <taxon>Parmales</taxon>
        <taxon>Triparmaceae</taxon>
        <taxon>Triparma</taxon>
    </lineage>
</organism>
<feature type="region of interest" description="Disordered" evidence="1">
    <location>
        <begin position="1084"/>
        <end position="1104"/>
    </location>
</feature>
<dbReference type="InterPro" id="IPR013320">
    <property type="entry name" value="ConA-like_dom_sf"/>
</dbReference>
<accession>A0A9W7ESB3</accession>
<gene>
    <name evidence="2" type="ORF">TrST_g11114</name>
</gene>
<feature type="region of interest" description="Disordered" evidence="1">
    <location>
        <begin position="122"/>
        <end position="143"/>
    </location>
</feature>
<dbReference type="SUPFAM" id="SSF49899">
    <property type="entry name" value="Concanavalin A-like lectins/glucanases"/>
    <property type="match status" value="3"/>
</dbReference>